<dbReference type="PROSITE" id="PS51808">
    <property type="entry name" value="CHCH"/>
    <property type="match status" value="1"/>
</dbReference>
<dbReference type="STRING" id="1257118.L8HGT1"/>
<evidence type="ECO:0000256" key="5">
    <source>
        <dbReference type="SAM" id="MobiDB-lite"/>
    </source>
</evidence>
<reference evidence="6 7" key="1">
    <citation type="journal article" date="2013" name="Genome Biol.">
        <title>Genome of Acanthamoeba castellanii highlights extensive lateral gene transfer and early evolution of tyrosine kinase signaling.</title>
        <authorList>
            <person name="Clarke M."/>
            <person name="Lohan A.J."/>
            <person name="Liu B."/>
            <person name="Lagkouvardos I."/>
            <person name="Roy S."/>
            <person name="Zafar N."/>
            <person name="Bertelli C."/>
            <person name="Schilde C."/>
            <person name="Kianianmomeni A."/>
            <person name="Burglin T.R."/>
            <person name="Frech C."/>
            <person name="Turcotte B."/>
            <person name="Kopec K.O."/>
            <person name="Synnott J.M."/>
            <person name="Choo C."/>
            <person name="Paponov I."/>
            <person name="Finkler A."/>
            <person name="Soon Heng Tan C."/>
            <person name="Hutchins A.P."/>
            <person name="Weinmeier T."/>
            <person name="Rattei T."/>
            <person name="Chu J.S."/>
            <person name="Gimenez G."/>
            <person name="Irimia M."/>
            <person name="Rigden D.J."/>
            <person name="Fitzpatrick D.A."/>
            <person name="Lorenzo-Morales J."/>
            <person name="Bateman A."/>
            <person name="Chiu C.H."/>
            <person name="Tang P."/>
            <person name="Hegemann P."/>
            <person name="Fromm H."/>
            <person name="Raoult D."/>
            <person name="Greub G."/>
            <person name="Miranda-Saavedra D."/>
            <person name="Chen N."/>
            <person name="Nash P."/>
            <person name="Ginger M.L."/>
            <person name="Horn M."/>
            <person name="Schaap P."/>
            <person name="Caler L."/>
            <person name="Loftus B."/>
        </authorList>
    </citation>
    <scope>NUCLEOTIDE SEQUENCE [LARGE SCALE GENOMIC DNA]</scope>
    <source>
        <strain evidence="6 7">Neff</strain>
    </source>
</reference>
<comment type="subcellular location">
    <subcellularLocation>
        <location evidence="1">Cytoplasm</location>
    </subcellularLocation>
</comment>
<dbReference type="GeneID" id="14924602"/>
<evidence type="ECO:0000256" key="1">
    <source>
        <dbReference type="ARBA" id="ARBA00004496"/>
    </source>
</evidence>
<keyword evidence="2" id="KW-0963">Cytoplasm</keyword>
<keyword evidence="3" id="KW-1015">Disulfide bond</keyword>
<protein>
    <submittedName>
        <fullName evidence="6">Cytochrome c oxidase assembly protein, putative</fullName>
    </submittedName>
</protein>
<dbReference type="AlphaFoldDB" id="L8HGT1"/>
<dbReference type="Proteomes" id="UP000011083">
    <property type="component" value="Unassembled WGS sequence"/>
</dbReference>
<dbReference type="GO" id="GO:0005758">
    <property type="term" value="C:mitochondrial intermembrane space"/>
    <property type="evidence" value="ECO:0007669"/>
    <property type="project" value="TreeGrafter"/>
</dbReference>
<dbReference type="PANTHER" id="PTHR21107:SF2">
    <property type="entry name" value="CYTOCHROME C OXIDASE ASSEMBLY PROTEIN COX19"/>
    <property type="match status" value="1"/>
</dbReference>
<dbReference type="VEuPathDB" id="AmoebaDB:ACA1_072530"/>
<evidence type="ECO:0000256" key="3">
    <source>
        <dbReference type="ARBA" id="ARBA00023157"/>
    </source>
</evidence>
<keyword evidence="7" id="KW-1185">Reference proteome</keyword>
<dbReference type="OrthoDB" id="268594at2759"/>
<evidence type="ECO:0000256" key="2">
    <source>
        <dbReference type="ARBA" id="ARBA00022490"/>
    </source>
</evidence>
<dbReference type="GO" id="GO:0033617">
    <property type="term" value="P:mitochondrial respiratory chain complex IV assembly"/>
    <property type="evidence" value="ECO:0007669"/>
    <property type="project" value="TreeGrafter"/>
</dbReference>
<accession>L8HGT1</accession>
<dbReference type="InterPro" id="IPR051383">
    <property type="entry name" value="COX19"/>
</dbReference>
<name>L8HGT1_ACACF</name>
<proteinExistence type="inferred from homology"/>
<organism evidence="6 7">
    <name type="scientific">Acanthamoeba castellanii (strain ATCC 30010 / Neff)</name>
    <dbReference type="NCBI Taxonomy" id="1257118"/>
    <lineage>
        <taxon>Eukaryota</taxon>
        <taxon>Amoebozoa</taxon>
        <taxon>Discosea</taxon>
        <taxon>Longamoebia</taxon>
        <taxon>Centramoebida</taxon>
        <taxon>Acanthamoebidae</taxon>
        <taxon>Acanthamoeba</taxon>
    </lineage>
</organism>
<sequence length="111" mass="12722">MTSHSMRNKAPLVLPPEKGSFPLDREQACSEKGSIYRTCLRDHNNSSSICRQKARDYFECRMDHGLMQREPWDKLGLGDDQIEEKSAPIDVHTKEQTGWVAGAKYRQRPSS</sequence>
<dbReference type="OMA" id="GTNDEAC"/>
<feature type="region of interest" description="Disordered" evidence="5">
    <location>
        <begin position="1"/>
        <end position="21"/>
    </location>
</feature>
<evidence type="ECO:0000256" key="4">
    <source>
        <dbReference type="ARBA" id="ARBA00038223"/>
    </source>
</evidence>
<gene>
    <name evidence="6" type="ORF">ACA1_072530</name>
</gene>
<dbReference type="EMBL" id="KB007857">
    <property type="protein sequence ID" value="ELR23621.1"/>
    <property type="molecule type" value="Genomic_DNA"/>
</dbReference>
<evidence type="ECO:0000313" key="6">
    <source>
        <dbReference type="EMBL" id="ELR23621.1"/>
    </source>
</evidence>
<dbReference type="PANTHER" id="PTHR21107">
    <property type="entry name" value="CYTOCHROME C OXIDASE ASSEMBLY PROTEIN COX19"/>
    <property type="match status" value="1"/>
</dbReference>
<dbReference type="KEGG" id="acan:ACA1_072530"/>
<comment type="similarity">
    <text evidence="4">Belongs to the COX19 family.</text>
</comment>
<dbReference type="RefSeq" id="XP_004353149.1">
    <property type="nucleotide sequence ID" value="XM_004353097.1"/>
</dbReference>
<evidence type="ECO:0000313" key="7">
    <source>
        <dbReference type="Proteomes" id="UP000011083"/>
    </source>
</evidence>